<dbReference type="AlphaFoldDB" id="A0A0A8YPA0"/>
<protein>
    <submittedName>
        <fullName evidence="1">Uncharacterized protein</fullName>
    </submittedName>
</protein>
<name>A0A0A8YPA0_ARUDO</name>
<evidence type="ECO:0000313" key="1">
    <source>
        <dbReference type="EMBL" id="JAD28006.1"/>
    </source>
</evidence>
<reference evidence="1" key="1">
    <citation type="submission" date="2014-09" db="EMBL/GenBank/DDBJ databases">
        <authorList>
            <person name="Magalhaes I.L.F."/>
            <person name="Oliveira U."/>
            <person name="Santos F.R."/>
            <person name="Vidigal T.H.D.A."/>
            <person name="Brescovit A.D."/>
            <person name="Santos A.J."/>
        </authorList>
    </citation>
    <scope>NUCLEOTIDE SEQUENCE</scope>
    <source>
        <tissue evidence="1">Shoot tissue taken approximately 20 cm above the soil surface</tissue>
    </source>
</reference>
<organism evidence="1">
    <name type="scientific">Arundo donax</name>
    <name type="common">Giant reed</name>
    <name type="synonym">Donax arundinaceus</name>
    <dbReference type="NCBI Taxonomy" id="35708"/>
    <lineage>
        <taxon>Eukaryota</taxon>
        <taxon>Viridiplantae</taxon>
        <taxon>Streptophyta</taxon>
        <taxon>Embryophyta</taxon>
        <taxon>Tracheophyta</taxon>
        <taxon>Spermatophyta</taxon>
        <taxon>Magnoliopsida</taxon>
        <taxon>Liliopsida</taxon>
        <taxon>Poales</taxon>
        <taxon>Poaceae</taxon>
        <taxon>PACMAD clade</taxon>
        <taxon>Arundinoideae</taxon>
        <taxon>Arundineae</taxon>
        <taxon>Arundo</taxon>
    </lineage>
</organism>
<proteinExistence type="predicted"/>
<reference evidence="1" key="2">
    <citation type="journal article" date="2015" name="Data Brief">
        <title>Shoot transcriptome of the giant reed, Arundo donax.</title>
        <authorList>
            <person name="Barrero R.A."/>
            <person name="Guerrero F.D."/>
            <person name="Moolhuijzen P."/>
            <person name="Goolsby J.A."/>
            <person name="Tidwell J."/>
            <person name="Bellgard S.E."/>
            <person name="Bellgard M.I."/>
        </authorList>
    </citation>
    <scope>NUCLEOTIDE SEQUENCE</scope>
    <source>
        <tissue evidence="1">Shoot tissue taken approximately 20 cm above the soil surface</tissue>
    </source>
</reference>
<accession>A0A0A8YPA0</accession>
<sequence length="73" mass="8332">MPQSKGFGSPGTRNFCAAFEELSHSVGYFLELYSIFSLASRIGATVELKPKMNSIFEWLYLTRHKVYGYAYHS</sequence>
<dbReference type="EMBL" id="GBRH01269889">
    <property type="protein sequence ID" value="JAD28006.1"/>
    <property type="molecule type" value="Transcribed_RNA"/>
</dbReference>